<evidence type="ECO:0000313" key="2">
    <source>
        <dbReference type="Proteomes" id="UP000267027"/>
    </source>
</evidence>
<dbReference type="WBParaSite" id="ACOC_0000735701-mRNA-1">
    <property type="protein sequence ID" value="ACOC_0000735701-mRNA-1"/>
    <property type="gene ID" value="ACOC_0000735701"/>
</dbReference>
<gene>
    <name evidence="1" type="ORF">ACOC_LOCUS7358</name>
</gene>
<dbReference type="Proteomes" id="UP000267027">
    <property type="component" value="Unassembled WGS sequence"/>
</dbReference>
<dbReference type="OrthoDB" id="125004at2759"/>
<organism evidence="3">
    <name type="scientific">Angiostrongylus costaricensis</name>
    <name type="common">Nematode worm</name>
    <dbReference type="NCBI Taxonomy" id="334426"/>
    <lineage>
        <taxon>Eukaryota</taxon>
        <taxon>Metazoa</taxon>
        <taxon>Ecdysozoa</taxon>
        <taxon>Nematoda</taxon>
        <taxon>Chromadorea</taxon>
        <taxon>Rhabditida</taxon>
        <taxon>Rhabditina</taxon>
        <taxon>Rhabditomorpha</taxon>
        <taxon>Strongyloidea</taxon>
        <taxon>Metastrongylidae</taxon>
        <taxon>Angiostrongylus</taxon>
    </lineage>
</organism>
<evidence type="ECO:0000313" key="3">
    <source>
        <dbReference type="WBParaSite" id="ACOC_0000735701-mRNA-1"/>
    </source>
</evidence>
<dbReference type="STRING" id="334426.A0A0R3PQ05"/>
<evidence type="ECO:0000313" key="1">
    <source>
        <dbReference type="EMBL" id="VDM58943.1"/>
    </source>
</evidence>
<dbReference type="AlphaFoldDB" id="A0A0R3PQ05"/>
<keyword evidence="2" id="KW-1185">Reference proteome</keyword>
<protein>
    <submittedName>
        <fullName evidence="3">Multicopper oxidase</fullName>
    </submittedName>
</protein>
<reference evidence="3" key="1">
    <citation type="submission" date="2017-02" db="UniProtKB">
        <authorList>
            <consortium name="WormBaseParasite"/>
        </authorList>
    </citation>
    <scope>IDENTIFICATION</scope>
</reference>
<dbReference type="EMBL" id="UYYA01004031">
    <property type="protein sequence ID" value="VDM58943.1"/>
    <property type="molecule type" value="Genomic_DNA"/>
</dbReference>
<accession>A0A0R3PQ05</accession>
<proteinExistence type="predicted"/>
<name>A0A0R3PQ05_ANGCS</name>
<sequence length="126" mass="13329">MQAGDFIPCHSGMCATLGDWWRPNGERALNGVRMAGVGPMIAGAPTSHIDQLSIGQPIDITHYAQWGQSMDPSLVDPSSFGPSAPPMGYTEIGTDLAYNMVPPAGAFHEFSPHLHASDMSSPSCSE</sequence>
<dbReference type="OMA" id="DVGRRTH"/>
<reference evidence="1 2" key="2">
    <citation type="submission" date="2018-11" db="EMBL/GenBank/DDBJ databases">
        <authorList>
            <consortium name="Pathogen Informatics"/>
        </authorList>
    </citation>
    <scope>NUCLEOTIDE SEQUENCE [LARGE SCALE GENOMIC DNA]</scope>
    <source>
        <strain evidence="1 2">Costa Rica</strain>
    </source>
</reference>